<gene>
    <name evidence="2" type="ordered locus">SGR_3399</name>
</gene>
<dbReference type="Pfam" id="PF19493">
    <property type="entry name" value="Trypco1"/>
    <property type="match status" value="1"/>
</dbReference>
<accession>B1VMB8</accession>
<sequence>MWSRSGGSEGNLMGQQLARVQLDGGGSILVEAADGAAGPVKAGRVGEAIRELPTGLSAALEPVTDMARSVLTRLRDAGPTELEVEFGVDLGTEAGVVITKTAVNCHLTVKMTWNREDAGSGTAQAPDAAAE</sequence>
<name>B1VMB8_STRGG</name>
<dbReference type="NCBIfam" id="NF041216">
    <property type="entry name" value="CU044_2847_fam"/>
    <property type="match status" value="1"/>
</dbReference>
<dbReference type="EMBL" id="AP009493">
    <property type="protein sequence ID" value="BAG20228.1"/>
    <property type="molecule type" value="Genomic_DNA"/>
</dbReference>
<dbReference type="HOGENOM" id="CLU_137386_3_0_11"/>
<dbReference type="eggNOG" id="ENOG502ZXPN">
    <property type="taxonomic scope" value="Bacteria"/>
</dbReference>
<dbReference type="Proteomes" id="UP000001685">
    <property type="component" value="Chromosome"/>
</dbReference>
<evidence type="ECO:0000313" key="3">
    <source>
        <dbReference type="Proteomes" id="UP000001685"/>
    </source>
</evidence>
<dbReference type="InterPro" id="IPR045794">
    <property type="entry name" value="Trypco1"/>
</dbReference>
<feature type="domain" description="Trypsin-co-occurring" evidence="1">
    <location>
        <begin position="20"/>
        <end position="115"/>
    </location>
</feature>
<dbReference type="KEGG" id="sgr:SGR_3399"/>
<evidence type="ECO:0000313" key="2">
    <source>
        <dbReference type="EMBL" id="BAG20228.1"/>
    </source>
</evidence>
<dbReference type="AlphaFoldDB" id="B1VMB8"/>
<reference evidence="3" key="1">
    <citation type="journal article" date="2008" name="J. Bacteriol.">
        <title>Genome sequence of the streptomycin-producing microorganism Streptomyces griseus IFO 13350.</title>
        <authorList>
            <person name="Ohnishi Y."/>
            <person name="Ishikawa J."/>
            <person name="Hara H."/>
            <person name="Suzuki H."/>
            <person name="Ikenoya M."/>
            <person name="Ikeda H."/>
            <person name="Yamashita A."/>
            <person name="Hattori M."/>
            <person name="Horinouchi S."/>
        </authorList>
    </citation>
    <scope>NUCLEOTIDE SEQUENCE [LARGE SCALE GENOMIC DNA]</scope>
    <source>
        <strain evidence="3">JCM 4626 / NBRC 13350</strain>
    </source>
</reference>
<organism evidence="2 3">
    <name type="scientific">Streptomyces griseus subsp. griseus (strain JCM 4626 / CBS 651.72 / NBRC 13350 / KCC S-0626 / ISP 5235)</name>
    <dbReference type="NCBI Taxonomy" id="455632"/>
    <lineage>
        <taxon>Bacteria</taxon>
        <taxon>Bacillati</taxon>
        <taxon>Actinomycetota</taxon>
        <taxon>Actinomycetes</taxon>
        <taxon>Kitasatosporales</taxon>
        <taxon>Streptomycetaceae</taxon>
        <taxon>Streptomyces</taxon>
    </lineage>
</organism>
<proteinExistence type="predicted"/>
<protein>
    <recommendedName>
        <fullName evidence="1">Trypsin-co-occurring domain-containing protein</fullName>
    </recommendedName>
</protein>
<evidence type="ECO:0000259" key="1">
    <source>
        <dbReference type="Pfam" id="PF19493"/>
    </source>
</evidence>